<proteinExistence type="predicted"/>
<name>M5S375_9BACT</name>
<accession>M5S375</accession>
<dbReference type="Proteomes" id="UP000011991">
    <property type="component" value="Unassembled WGS sequence"/>
</dbReference>
<dbReference type="AlphaFoldDB" id="M5S375"/>
<reference evidence="1 2" key="1">
    <citation type="journal article" date="2013" name="Mar. Genomics">
        <title>Expression of sulfatases in Rhodopirellula baltica and the diversity of sulfatases in the genus Rhodopirellula.</title>
        <authorList>
            <person name="Wegner C.E."/>
            <person name="Richter-Heitmann T."/>
            <person name="Klindworth A."/>
            <person name="Klockow C."/>
            <person name="Richter M."/>
            <person name="Achstetter T."/>
            <person name="Glockner F.O."/>
            <person name="Harder J."/>
        </authorList>
    </citation>
    <scope>NUCLEOTIDE SEQUENCE [LARGE SCALE GENOMIC DNA]</scope>
    <source>
        <strain evidence="1 2">SM1</strain>
    </source>
</reference>
<dbReference type="RefSeq" id="WP_008692222.1">
    <property type="nucleotide sequence ID" value="NZ_ANOG01000150.1"/>
</dbReference>
<dbReference type="EMBL" id="ANOG01000150">
    <property type="protein sequence ID" value="EMI22087.1"/>
    <property type="molecule type" value="Genomic_DNA"/>
</dbReference>
<keyword evidence="2" id="KW-1185">Reference proteome</keyword>
<evidence type="ECO:0000313" key="2">
    <source>
        <dbReference type="Proteomes" id="UP000011991"/>
    </source>
</evidence>
<sequence>MIKRFNSLGRKRVPRECVTIEVEDGDPRRFSAHIDFGSHNWDSNGTVVLEATCAGSSLVQRFDCGTVGQLKQPAGLPLSDLHGQNVFFSLKIIDTSQRIGRLLGVADNIRPIATGKQTVSGRKGILPVEHALLGQELWKLEFREHDVFLLVNQDVPSLSESIRSDPVFFSLIYPQVMRQVLHRAIMDGRNLTSTTTVGRFCGCPLAENFTLITKNRRHRLMAMNSSMNGWKWSSRNSASCTS</sequence>
<gene>
    <name evidence="1" type="ORF">RMSM_00986</name>
</gene>
<organism evidence="1 2">
    <name type="scientific">Rhodopirellula maiorica SM1</name>
    <dbReference type="NCBI Taxonomy" id="1265738"/>
    <lineage>
        <taxon>Bacteria</taxon>
        <taxon>Pseudomonadati</taxon>
        <taxon>Planctomycetota</taxon>
        <taxon>Planctomycetia</taxon>
        <taxon>Pirellulales</taxon>
        <taxon>Pirellulaceae</taxon>
        <taxon>Novipirellula</taxon>
    </lineage>
</organism>
<comment type="caution">
    <text evidence="1">The sequence shown here is derived from an EMBL/GenBank/DDBJ whole genome shotgun (WGS) entry which is preliminary data.</text>
</comment>
<protein>
    <submittedName>
        <fullName evidence="1">Uncharacterized protein</fullName>
    </submittedName>
</protein>
<dbReference type="OrthoDB" id="250695at2"/>
<dbReference type="PATRIC" id="fig|1265738.3.peg.978"/>
<evidence type="ECO:0000313" key="1">
    <source>
        <dbReference type="EMBL" id="EMI22087.1"/>
    </source>
</evidence>